<organism evidence="11 12">
    <name type="scientific">Echinococcus multilocularis</name>
    <name type="common">Fox tapeworm</name>
    <dbReference type="NCBI Taxonomy" id="6211"/>
    <lineage>
        <taxon>Eukaryota</taxon>
        <taxon>Metazoa</taxon>
        <taxon>Spiralia</taxon>
        <taxon>Lophotrochozoa</taxon>
        <taxon>Platyhelminthes</taxon>
        <taxon>Cestoda</taxon>
        <taxon>Eucestoda</taxon>
        <taxon>Cyclophyllidea</taxon>
        <taxon>Taeniidae</taxon>
        <taxon>Echinococcus</taxon>
    </lineage>
</organism>
<sequence length="1785" mass="196511">MGLLTLERLPLCLVLLIYYFRYLFVFLYPLALLPLVLINTNNITKSAYILLWMSGYWITGVVPLYATALLPMFAGPIMGLQTSGTLSREYLPTSNFLFIASMFLAGAAEHCNLHRRVVIFCLRCMGGDPRLILLGIMIPTWFLSLWMSNSATTLLMVTITETLLNRIDEVTKSIEGSMEEGDSTAKSKSSGDSGEELSPNRSKWQKFGVGLSLSVCYSASCGGMGTLTGTPTNIVVYNLLTDVYGSETGLNFGSWMAYAFPISLIILLCIWFTICLIYLGPKQLFSCRRTVSKSASSVSNEVFTIEESEEGHESKQKIADISLADIVQKIIEEEEKVIGSMTWAEGTVLTLFISVVILWIGREPGVPGWSLIMPTKTNSKGRIIHYVGDTQPIVLVAFLALVLPYNNPFKLRNRPDEMRKEELARLNRPLLPWSEAEKKCAWGVIILIGGGFALSKIVTSSGLSTVISDSLVGLNALPPFAIIYILTVMCSFLTEMVSNTATVTILTPIMFELADKLAIHPFCLTLPLVLATSLAFILPAATPPNAIIFAKGRVRLIDMMKTGVILNCMAQVVVTVGTITYGSERGSEKATASGVVIATSAAAATAAGSVVIANSKRHVGRYSFCVMRTLVYQIAWIISRLFSVIIALWTHGTTADTLLPPAFTCGPGTSEVMIDSETSGVFHSPGWPASLTPGSRCLFRFVAPPGRKVLIEFANFHTEGLYPYCHKDFLDVYIDVAASHPRNKEEMRFLAYLQESQGQQTTTPFVALLFSSMLARSRLLGRFCGIQRDGGVRNIPQCFVSIHREVILDFFTAPSNSRIDRGEKLGFNGTFKIIPDDLYYPGKVASTQDIPSLPRAFLTSRKHENAKKAVTNEPICRFVIQPKSESGSERGEFVSPAYPGFHPPGLHCIYAFRGQPNQRIRVEILDLSLSSQLHACSTDYIQFFDGINVLHSPSIGNRICGEQKGLQVFSSESSLTMIFVTKSTINEVTFSKYRGFRISYQFWDKFVQIEAAFKEKHILGTECDFAIRSGGKEEGNRPTGDVTELPNFYYSMTLPPSHTCTFFFLGRHERQKVETIRVAFGILDLPPISLDDNKCSCGHMAVYGARIENDEEFNLRPVYSSIKVGLNADYEGGIGTLATPTGSVALPRPSQVWCGDHLDAIKTKDDVDSSAIVSLGSTLALRFNASGKAAMNVRFQIFYKFVSDYGIVGLMPIPNMCWFVYKGSDYRDGQVGWTNSPFFANTYPPNSTCLYLFQFDSDQSVRLSFITFQTAAVLDPTSAAADRFHHCPQKCKQDYLEVIELLTQVTDTRRVLQHFASVDIPLRRQISFSEMAVSRGEEHRQSHLFCGDCIPGPLIPSTDAKALLLAFRTDEVETAVGFQLKFQFLPITQVYSMGEDLCASATANKSEFGGVLHSPGYPSAYPSGMNCDWEVSVHQPALGIMIHFIELSVEGSFKECKNAVIRIKVGESVQSAASICGFASAIPAFIANHTSVTISMLTTENADGAKGFQLVWTKLLPLQESSRCEGFLCKQSRHCISEEMECNGYTNCGTYTEDGHTITDDSDETANCQGPVTHSYLHIGLGILFTIVILTCLSIYVIHREYRRKRKKAHDPLDNVPGDEDEEVTPYSSQHTASVGEKQSPSAKLFADTGYHHCQHLNTSQAYPPSLQNGVVGESAPHHHNTVHHGVAHCCTNDPPIVCSHSSNRPVKSSHSPNSPAMSLKSRGNSHCSICPCGHALLISSPPPPPPPLPLPLLQSPLRSYNHTSRRSGSCGSETKERMQKISIV</sequence>
<dbReference type="STRING" id="6211.A0A0S4MMU4"/>
<feature type="domain" description="CUB" evidence="10">
    <location>
        <begin position="1398"/>
        <end position="1515"/>
    </location>
</feature>
<feature type="transmembrane region" description="Helical" evidence="9">
    <location>
        <begin position="90"/>
        <end position="108"/>
    </location>
</feature>
<evidence type="ECO:0000256" key="1">
    <source>
        <dbReference type="ARBA" id="ARBA00004141"/>
    </source>
</evidence>
<reference evidence="11" key="2">
    <citation type="submission" date="2015-11" db="EMBL/GenBank/DDBJ databases">
        <authorList>
            <person name="Zhang Y."/>
            <person name="Guo Z."/>
        </authorList>
    </citation>
    <scope>NUCLEOTIDE SEQUENCE</scope>
</reference>
<evidence type="ECO:0000256" key="4">
    <source>
        <dbReference type="ARBA" id="ARBA00022989"/>
    </source>
</evidence>
<feature type="domain" description="CUB" evidence="10">
    <location>
        <begin position="665"/>
        <end position="834"/>
    </location>
</feature>
<evidence type="ECO:0000259" key="10">
    <source>
        <dbReference type="PROSITE" id="PS01180"/>
    </source>
</evidence>
<evidence type="ECO:0000256" key="5">
    <source>
        <dbReference type="ARBA" id="ARBA00023136"/>
    </source>
</evidence>
<dbReference type="SMART" id="SM00192">
    <property type="entry name" value="LDLa"/>
    <property type="match status" value="1"/>
</dbReference>
<evidence type="ECO:0000256" key="3">
    <source>
        <dbReference type="ARBA" id="ARBA00022692"/>
    </source>
</evidence>
<dbReference type="SMART" id="SM00042">
    <property type="entry name" value="CUB"/>
    <property type="match status" value="4"/>
</dbReference>
<keyword evidence="6" id="KW-1015">Disulfide bond</keyword>
<comment type="caution">
    <text evidence="7">Lacks conserved residue(s) required for the propagation of feature annotation.</text>
</comment>
<dbReference type="Pfam" id="PF00939">
    <property type="entry name" value="Na_sulph_symp"/>
    <property type="match status" value="1"/>
</dbReference>
<feature type="domain" description="CUB" evidence="10">
    <location>
        <begin position="1217"/>
        <end position="1385"/>
    </location>
</feature>
<comment type="similarity">
    <text evidence="2">Belongs to the SLC13A/DASS transporter (TC 2.A.47) family. NADC subfamily.</text>
</comment>
<dbReference type="GO" id="GO:0005310">
    <property type="term" value="F:dicarboxylic acid transmembrane transporter activity"/>
    <property type="evidence" value="ECO:0007669"/>
    <property type="project" value="UniProtKB-ARBA"/>
</dbReference>
<feature type="compositionally biased region" description="Basic and acidic residues" evidence="8">
    <location>
        <begin position="1774"/>
        <end position="1785"/>
    </location>
</feature>
<feature type="region of interest" description="Disordered" evidence="8">
    <location>
        <begin position="1607"/>
        <end position="1638"/>
    </location>
</feature>
<reference evidence="11" key="1">
    <citation type="journal article" date="2013" name="Nature">
        <title>The genomes of four tapeworm species reveal adaptations to parasitism.</title>
        <authorList>
            <person name="Tsai I.J."/>
            <person name="Zarowiecki M."/>
            <person name="Holroyd N."/>
            <person name="Garciarrubio A."/>
            <person name="Sanchez-Flores A."/>
            <person name="Brooks K.L."/>
            <person name="Tracey A."/>
            <person name="Bobes R.J."/>
            <person name="Fragoso G."/>
            <person name="Sciutto E."/>
            <person name="Aslett M."/>
            <person name="Beasley H."/>
            <person name="Bennett H.M."/>
            <person name="Cai J."/>
            <person name="Camicia F."/>
            <person name="Clark R."/>
            <person name="Cucher M."/>
            <person name="De Silva N."/>
            <person name="Day T.A."/>
            <person name="Deplazes P."/>
            <person name="Estrada K."/>
            <person name="Fernandez C."/>
            <person name="Holland P.W."/>
            <person name="Hou J."/>
            <person name="Hu S."/>
            <person name="Huckvale T."/>
            <person name="Hung S.S."/>
            <person name="Kamenetzky L."/>
            <person name="Keane J.A."/>
            <person name="Kiss F."/>
            <person name="Koziol U."/>
            <person name="Lambert O."/>
            <person name="Liu K."/>
            <person name="Luo X."/>
            <person name="Luo Y."/>
            <person name="Macchiaroli N."/>
            <person name="Nichol S."/>
            <person name="Paps J."/>
            <person name="Parkinson J."/>
            <person name="Pouchkina-Stantcheva N."/>
            <person name="Riddiford N."/>
            <person name="Rosenzvit M."/>
            <person name="Salinas G."/>
            <person name="Wasmuth J.D."/>
            <person name="Zamanian M."/>
            <person name="Zheng Y."/>
            <person name="Cai X."/>
            <person name="Soberon X."/>
            <person name="Olson P.D."/>
            <person name="Laclette J.P."/>
            <person name="Brehm K."/>
            <person name="Berriman M."/>
            <person name="Garciarrubio A."/>
            <person name="Bobes R.J."/>
            <person name="Fragoso G."/>
            <person name="Sanchez-Flores A."/>
            <person name="Estrada K."/>
            <person name="Cevallos M.A."/>
            <person name="Morett E."/>
            <person name="Gonzalez V."/>
            <person name="Portillo T."/>
            <person name="Ochoa-Leyva A."/>
            <person name="Jose M.V."/>
            <person name="Sciutto E."/>
            <person name="Landa A."/>
            <person name="Jimenez L."/>
            <person name="Valdes V."/>
            <person name="Carrero J.C."/>
            <person name="Larralde C."/>
            <person name="Morales-Montor J."/>
            <person name="Limon-Lason J."/>
            <person name="Soberon X."/>
            <person name="Laclette J.P."/>
        </authorList>
    </citation>
    <scope>NUCLEOTIDE SEQUENCE [LARGE SCALE GENOMIC DNA]</scope>
</reference>
<dbReference type="PANTHER" id="PTHR10283">
    <property type="entry name" value="SOLUTE CARRIER FAMILY 13 MEMBER"/>
    <property type="match status" value="1"/>
</dbReference>
<dbReference type="eggNOG" id="KOG4292">
    <property type="taxonomic scope" value="Eukaryota"/>
</dbReference>
<comment type="subcellular location">
    <subcellularLocation>
        <location evidence="1">Membrane</location>
        <topology evidence="1">Multi-pass membrane protein</topology>
    </subcellularLocation>
</comment>
<evidence type="ECO:0000256" key="8">
    <source>
        <dbReference type="SAM" id="MobiDB-lite"/>
    </source>
</evidence>
<evidence type="ECO:0000256" key="6">
    <source>
        <dbReference type="ARBA" id="ARBA00023157"/>
    </source>
</evidence>
<feature type="transmembrane region" description="Helical" evidence="9">
    <location>
        <begin position="625"/>
        <end position="649"/>
    </location>
</feature>
<feature type="transmembrane region" description="Helical" evidence="9">
    <location>
        <begin position="255"/>
        <end position="279"/>
    </location>
</feature>
<feature type="transmembrane region" description="Helical" evidence="9">
    <location>
        <begin position="49"/>
        <end position="70"/>
    </location>
</feature>
<evidence type="ECO:0000256" key="2">
    <source>
        <dbReference type="ARBA" id="ARBA00006772"/>
    </source>
</evidence>
<dbReference type="Proteomes" id="UP000017246">
    <property type="component" value="Unassembled WGS sequence"/>
</dbReference>
<feature type="compositionally biased region" description="Polar residues" evidence="8">
    <location>
        <begin position="1626"/>
        <end position="1638"/>
    </location>
</feature>
<dbReference type="Pfam" id="PF00431">
    <property type="entry name" value="CUB"/>
    <property type="match status" value="3"/>
</dbReference>
<dbReference type="CDD" id="cd01115">
    <property type="entry name" value="SLC13_permease"/>
    <property type="match status" value="1"/>
</dbReference>
<feature type="transmembrane region" description="Helical" evidence="9">
    <location>
        <begin position="471"/>
        <end position="497"/>
    </location>
</feature>
<feature type="transmembrane region" description="Helical" evidence="9">
    <location>
        <begin position="1576"/>
        <end position="1598"/>
    </location>
</feature>
<feature type="transmembrane region" description="Helical" evidence="9">
    <location>
        <begin position="129"/>
        <end position="147"/>
    </location>
</feature>
<evidence type="ECO:0000313" key="11">
    <source>
        <dbReference type="EMBL" id="CUT99484.1"/>
    </source>
</evidence>
<dbReference type="EMBL" id="LN902845">
    <property type="protein sequence ID" value="CUT99484.1"/>
    <property type="molecule type" value="Genomic_DNA"/>
</dbReference>
<dbReference type="OrthoDB" id="6022136at2759"/>
<feature type="domain" description="CUB" evidence="10">
    <location>
        <begin position="876"/>
        <end position="1003"/>
    </location>
</feature>
<dbReference type="InterPro" id="IPR000859">
    <property type="entry name" value="CUB_dom"/>
</dbReference>
<evidence type="ECO:0000313" key="12">
    <source>
        <dbReference type="Proteomes" id="UP000017246"/>
    </source>
</evidence>
<dbReference type="PROSITE" id="PS01180">
    <property type="entry name" value="CUB"/>
    <property type="match status" value="4"/>
</dbReference>
<dbReference type="InterPro" id="IPR002172">
    <property type="entry name" value="LDrepeatLR_classA_rpt"/>
</dbReference>
<feature type="transmembrane region" description="Helical" evidence="9">
    <location>
        <begin position="441"/>
        <end position="459"/>
    </location>
</feature>
<feature type="transmembrane region" description="Helical" evidence="9">
    <location>
        <begin position="383"/>
        <end position="405"/>
    </location>
</feature>
<feature type="region of interest" description="Disordered" evidence="8">
    <location>
        <begin position="1744"/>
        <end position="1785"/>
    </location>
</feature>
<dbReference type="InterPro" id="IPR035914">
    <property type="entry name" value="Sperma_CUB_dom_sf"/>
</dbReference>
<dbReference type="PANTHER" id="PTHR10283:SF82">
    <property type="entry name" value="SOLUTE CARRIER FAMILY 13 MEMBER 2"/>
    <property type="match status" value="1"/>
</dbReference>
<name>A0A0S4MMU4_ECHMU</name>
<proteinExistence type="inferred from homology"/>
<evidence type="ECO:0000256" key="9">
    <source>
        <dbReference type="SAM" id="Phobius"/>
    </source>
</evidence>
<feature type="transmembrane region" description="Helical" evidence="9">
    <location>
        <begin position="517"/>
        <end position="541"/>
    </location>
</feature>
<accession>A0A0S4MMU4</accession>
<keyword evidence="3 9" id="KW-0812">Transmembrane</keyword>
<feature type="region of interest" description="Disordered" evidence="8">
    <location>
        <begin position="1702"/>
        <end position="1721"/>
    </location>
</feature>
<feature type="transmembrane region" description="Helical" evidence="9">
    <location>
        <begin position="562"/>
        <end position="582"/>
    </location>
</feature>
<dbReference type="InterPro" id="IPR001898">
    <property type="entry name" value="SLC13A/DASS"/>
</dbReference>
<feature type="transmembrane region" description="Helical" evidence="9">
    <location>
        <begin position="594"/>
        <end position="613"/>
    </location>
</feature>
<feature type="region of interest" description="Disordered" evidence="8">
    <location>
        <begin position="177"/>
        <end position="201"/>
    </location>
</feature>
<feature type="transmembrane region" description="Helical" evidence="9">
    <location>
        <begin position="16"/>
        <end position="37"/>
    </location>
</feature>
<protein>
    <submittedName>
        <fullName evidence="11">Solute carrier family 13</fullName>
    </submittedName>
</protein>
<keyword evidence="12" id="KW-1185">Reference proteome</keyword>
<evidence type="ECO:0000256" key="7">
    <source>
        <dbReference type="PROSITE-ProRule" id="PRU00059"/>
    </source>
</evidence>
<dbReference type="SUPFAM" id="SSF49854">
    <property type="entry name" value="Spermadhesin, CUB domain"/>
    <property type="match status" value="4"/>
</dbReference>
<feature type="compositionally biased region" description="Polar residues" evidence="8">
    <location>
        <begin position="1759"/>
        <end position="1773"/>
    </location>
</feature>
<dbReference type="CDD" id="cd00041">
    <property type="entry name" value="CUB"/>
    <property type="match status" value="4"/>
</dbReference>
<dbReference type="GO" id="GO:0005886">
    <property type="term" value="C:plasma membrane"/>
    <property type="evidence" value="ECO:0007669"/>
    <property type="project" value="TreeGrafter"/>
</dbReference>
<keyword evidence="5 9" id="KW-0472">Membrane</keyword>
<dbReference type="GO" id="GO:0015556">
    <property type="term" value="F:C4-dicarboxylate transmembrane transporter activity"/>
    <property type="evidence" value="ECO:0007669"/>
    <property type="project" value="UniProtKB-ARBA"/>
</dbReference>
<keyword evidence="4 9" id="KW-1133">Transmembrane helix</keyword>
<dbReference type="Gene3D" id="2.60.120.290">
    <property type="entry name" value="Spermadhesin, CUB domain"/>
    <property type="match status" value="4"/>
</dbReference>